<protein>
    <submittedName>
        <fullName evidence="1">Uncharacterized protein</fullName>
    </submittedName>
</protein>
<keyword evidence="2" id="KW-1185">Reference proteome</keyword>
<reference evidence="1 2" key="1">
    <citation type="submission" date="2024-04" db="EMBL/GenBank/DDBJ databases">
        <title>Genome assembly C_amara_ONT_v2.</title>
        <authorList>
            <person name="Yant L."/>
            <person name="Moore C."/>
            <person name="Slenker M."/>
        </authorList>
    </citation>
    <scope>NUCLEOTIDE SEQUENCE [LARGE SCALE GENOMIC DNA]</scope>
    <source>
        <tissue evidence="1">Leaf</tissue>
    </source>
</reference>
<dbReference type="AlphaFoldDB" id="A0ABD1AKL1"/>
<dbReference type="EMBL" id="JBANAX010000482">
    <property type="protein sequence ID" value="KAL1207262.1"/>
    <property type="molecule type" value="Genomic_DNA"/>
</dbReference>
<name>A0ABD1AKL1_CARAN</name>
<comment type="caution">
    <text evidence="1">The sequence shown here is derived from an EMBL/GenBank/DDBJ whole genome shotgun (WGS) entry which is preliminary data.</text>
</comment>
<gene>
    <name evidence="1" type="ORF">V5N11_028007</name>
</gene>
<evidence type="ECO:0000313" key="1">
    <source>
        <dbReference type="EMBL" id="KAL1207262.1"/>
    </source>
</evidence>
<accession>A0ABD1AKL1</accession>
<sequence length="110" mass="12600">MEKTSTLSIPRLFFKKSKSSKIDFLYKVEYKVEYVGDESKVPITQLPLLNLYKLFTKPNSTFPKVIKHVFGPNKHSAKELVIASQLEQHLVPATETEQMIPLSIKEGLIH</sequence>
<organism evidence="1 2">
    <name type="scientific">Cardamine amara subsp. amara</name>
    <dbReference type="NCBI Taxonomy" id="228776"/>
    <lineage>
        <taxon>Eukaryota</taxon>
        <taxon>Viridiplantae</taxon>
        <taxon>Streptophyta</taxon>
        <taxon>Embryophyta</taxon>
        <taxon>Tracheophyta</taxon>
        <taxon>Spermatophyta</taxon>
        <taxon>Magnoliopsida</taxon>
        <taxon>eudicotyledons</taxon>
        <taxon>Gunneridae</taxon>
        <taxon>Pentapetalae</taxon>
        <taxon>rosids</taxon>
        <taxon>malvids</taxon>
        <taxon>Brassicales</taxon>
        <taxon>Brassicaceae</taxon>
        <taxon>Cardamineae</taxon>
        <taxon>Cardamine</taxon>
    </lineage>
</organism>
<proteinExistence type="predicted"/>
<evidence type="ECO:0000313" key="2">
    <source>
        <dbReference type="Proteomes" id="UP001558713"/>
    </source>
</evidence>
<dbReference type="Proteomes" id="UP001558713">
    <property type="component" value="Unassembled WGS sequence"/>
</dbReference>